<accession>A0A6B0UJ92</accession>
<sequence length="110" mass="12488">MVRRPVGVALFIVTSRLTSSNKQVARKGHRCLLLVKERDARIGQSGPWICSMVLLREEVAIRRRRGEGNSSLRALSQSAPMGLPVSLSALRSQQRSFDKKIYRRLKQKFP</sequence>
<dbReference type="AlphaFoldDB" id="A0A6B0UJ92"/>
<reference evidence="1" key="1">
    <citation type="submission" date="2019-12" db="EMBL/GenBank/DDBJ databases">
        <title>An insight into the sialome of adult female Ixodes ricinus ticks feeding for 6 days.</title>
        <authorList>
            <person name="Perner J."/>
            <person name="Ribeiro J.M.C."/>
        </authorList>
    </citation>
    <scope>NUCLEOTIDE SEQUENCE</scope>
    <source>
        <strain evidence="1">Semi-engorged</strain>
        <tissue evidence="1">Salivary glands</tissue>
    </source>
</reference>
<dbReference type="EMBL" id="GIFC01007666">
    <property type="protein sequence ID" value="MXU89749.1"/>
    <property type="molecule type" value="Transcribed_RNA"/>
</dbReference>
<evidence type="ECO:0000313" key="1">
    <source>
        <dbReference type="EMBL" id="MXU89749.1"/>
    </source>
</evidence>
<name>A0A6B0UJ92_IXORI</name>
<organism evidence="1">
    <name type="scientific">Ixodes ricinus</name>
    <name type="common">Common tick</name>
    <name type="synonym">Acarus ricinus</name>
    <dbReference type="NCBI Taxonomy" id="34613"/>
    <lineage>
        <taxon>Eukaryota</taxon>
        <taxon>Metazoa</taxon>
        <taxon>Ecdysozoa</taxon>
        <taxon>Arthropoda</taxon>
        <taxon>Chelicerata</taxon>
        <taxon>Arachnida</taxon>
        <taxon>Acari</taxon>
        <taxon>Parasitiformes</taxon>
        <taxon>Ixodida</taxon>
        <taxon>Ixodoidea</taxon>
        <taxon>Ixodidae</taxon>
        <taxon>Ixodinae</taxon>
        <taxon>Ixodes</taxon>
    </lineage>
</organism>
<protein>
    <submittedName>
        <fullName evidence="1">Putative secreted protein</fullName>
    </submittedName>
</protein>
<proteinExistence type="predicted"/>